<protein>
    <submittedName>
        <fullName evidence="1">Uncharacterized protein</fullName>
    </submittedName>
</protein>
<proteinExistence type="predicted"/>
<reference evidence="1" key="1">
    <citation type="submission" date="2023-07" db="EMBL/GenBank/DDBJ databases">
        <title>Black Yeasts Isolated from many extreme environments.</title>
        <authorList>
            <person name="Coleine C."/>
            <person name="Stajich J.E."/>
            <person name="Selbmann L."/>
        </authorList>
    </citation>
    <scope>NUCLEOTIDE SEQUENCE</scope>
    <source>
        <strain evidence="1">CCFEE 5714</strain>
    </source>
</reference>
<organism evidence="1 2">
    <name type="scientific">Vermiconidia calcicola</name>
    <dbReference type="NCBI Taxonomy" id="1690605"/>
    <lineage>
        <taxon>Eukaryota</taxon>
        <taxon>Fungi</taxon>
        <taxon>Dikarya</taxon>
        <taxon>Ascomycota</taxon>
        <taxon>Pezizomycotina</taxon>
        <taxon>Dothideomycetes</taxon>
        <taxon>Dothideomycetidae</taxon>
        <taxon>Mycosphaerellales</taxon>
        <taxon>Extremaceae</taxon>
        <taxon>Vermiconidia</taxon>
    </lineage>
</organism>
<sequence>MASSAPPAISGSCLCKAVEFTIEEEPAAHYLCHCPSCKKVSGSAFMHNWGFAKEAIKYTTGTETVRTFADRNTHTGTPLERSFCRVCGSPVAIQTALQPGRVFIPAGALDDTSLQDQVPLSENFVDARVAWIGKVAEKRMAGRKKA</sequence>
<dbReference type="EMBL" id="JAUTXU010000116">
    <property type="protein sequence ID" value="KAK3706804.1"/>
    <property type="molecule type" value="Genomic_DNA"/>
</dbReference>
<accession>A0ACC3MYX1</accession>
<name>A0ACC3MYX1_9PEZI</name>
<evidence type="ECO:0000313" key="2">
    <source>
        <dbReference type="Proteomes" id="UP001281147"/>
    </source>
</evidence>
<evidence type="ECO:0000313" key="1">
    <source>
        <dbReference type="EMBL" id="KAK3706804.1"/>
    </source>
</evidence>
<keyword evidence="2" id="KW-1185">Reference proteome</keyword>
<gene>
    <name evidence="1" type="ORF">LTR37_012482</name>
</gene>
<comment type="caution">
    <text evidence="1">The sequence shown here is derived from an EMBL/GenBank/DDBJ whole genome shotgun (WGS) entry which is preliminary data.</text>
</comment>
<dbReference type="Proteomes" id="UP001281147">
    <property type="component" value="Unassembled WGS sequence"/>
</dbReference>